<feature type="transmembrane region" description="Helical" evidence="1">
    <location>
        <begin position="116"/>
        <end position="133"/>
    </location>
</feature>
<accession>A0A0T5NTD8</accession>
<gene>
    <name evidence="2" type="ORF">XM53_13185</name>
</gene>
<keyword evidence="1" id="KW-1133">Transmembrane helix</keyword>
<sequence length="145" mass="15175">MRLLFAVLTGMVFGAGITLSGMINPAKVLNFLDIAGTWDPSLIFVMGGAVVVTFVGYRAVWRRSAPLFSARFQVPTSTVIDGRLLGGSALFGIGWGIAGFCPGAAIPALGTGRWEVILFLGAVGVGLGLARLAKGLPLWPRRAET</sequence>
<comment type="caution">
    <text evidence="2">The sequence shown here is derived from an EMBL/GenBank/DDBJ whole genome shotgun (WGS) entry which is preliminary data.</text>
</comment>
<dbReference type="RefSeq" id="WP_057794044.1">
    <property type="nucleotide sequence ID" value="NZ_LAXJ01000012.1"/>
</dbReference>
<evidence type="ECO:0000256" key="1">
    <source>
        <dbReference type="SAM" id="Phobius"/>
    </source>
</evidence>
<dbReference type="AlphaFoldDB" id="A0A0T5NTD8"/>
<keyword evidence="1" id="KW-0472">Membrane</keyword>
<feature type="transmembrane region" description="Helical" evidence="1">
    <location>
        <begin position="82"/>
        <end position="110"/>
    </location>
</feature>
<dbReference type="OrthoDB" id="9790409at2"/>
<feature type="transmembrane region" description="Helical" evidence="1">
    <location>
        <begin position="41"/>
        <end position="61"/>
    </location>
</feature>
<dbReference type="Proteomes" id="UP000051295">
    <property type="component" value="Unassembled WGS sequence"/>
</dbReference>
<proteinExistence type="predicted"/>
<name>A0A0T5NTD8_9RHOB</name>
<protein>
    <submittedName>
        <fullName evidence="2">Permease</fullName>
    </submittedName>
</protein>
<evidence type="ECO:0000313" key="3">
    <source>
        <dbReference type="Proteomes" id="UP000051295"/>
    </source>
</evidence>
<dbReference type="Pfam" id="PF20398">
    <property type="entry name" value="DUF6691"/>
    <property type="match status" value="1"/>
</dbReference>
<dbReference type="EMBL" id="LAXJ01000012">
    <property type="protein sequence ID" value="KRS12183.1"/>
    <property type="molecule type" value="Genomic_DNA"/>
</dbReference>
<reference evidence="2 3" key="1">
    <citation type="submission" date="2015-04" db="EMBL/GenBank/DDBJ databases">
        <title>The draft genome sequence of Roseovarius sp.R12b.</title>
        <authorList>
            <person name="Li G."/>
            <person name="Lai Q."/>
            <person name="Shao Z."/>
            <person name="Yan P."/>
        </authorList>
    </citation>
    <scope>NUCLEOTIDE SEQUENCE [LARGE SCALE GENOMIC DNA]</scope>
    <source>
        <strain evidence="2 3">R12B</strain>
    </source>
</reference>
<dbReference type="PATRIC" id="fig|1641875.4.peg.429"/>
<organism evidence="2 3">
    <name type="scientific">Roseovarius atlanticus</name>
    <dbReference type="NCBI Taxonomy" id="1641875"/>
    <lineage>
        <taxon>Bacteria</taxon>
        <taxon>Pseudomonadati</taxon>
        <taxon>Pseudomonadota</taxon>
        <taxon>Alphaproteobacteria</taxon>
        <taxon>Rhodobacterales</taxon>
        <taxon>Roseobacteraceae</taxon>
        <taxon>Roseovarius</taxon>
    </lineage>
</organism>
<evidence type="ECO:0000313" key="2">
    <source>
        <dbReference type="EMBL" id="KRS12183.1"/>
    </source>
</evidence>
<dbReference type="STRING" id="1641875.XM53_13185"/>
<dbReference type="InterPro" id="IPR046513">
    <property type="entry name" value="DUF6691"/>
</dbReference>
<keyword evidence="1" id="KW-0812">Transmembrane</keyword>
<keyword evidence="3" id="KW-1185">Reference proteome</keyword>